<evidence type="ECO:0000313" key="9">
    <source>
        <dbReference type="Proteomes" id="UP001141950"/>
    </source>
</evidence>
<dbReference type="PROSITE" id="PS00798">
    <property type="entry name" value="ALDOKETO_REDUCTASE_1"/>
    <property type="match status" value="1"/>
</dbReference>
<dbReference type="GO" id="GO:0016616">
    <property type="term" value="F:oxidoreductase activity, acting on the CH-OH group of donors, NAD or NADP as acceptor"/>
    <property type="evidence" value="ECO:0007669"/>
    <property type="project" value="UniProtKB-ARBA"/>
</dbReference>
<sequence>MTTALTESAVLHNGLKMPLFGLGVWKVKDEEAESTVKAAIEAGYRHIDTAAAYQNEAGVGAGVRASGVARDQIFVTTKVWNADQGYESTLAAFQASLDKLGMDYVDLILIHWPVKGKYTDTWKALEKIYNDGKARAIGVSNFQIHHLKDIMESGTIVPMVNQVEYHPLLTQQELLAFCRENRIQLTAWSPLMQGNLDLPVLAEIGAKYGKSPAQVVLRWDIQNGVITIPKTTTLSRLTENADIFDFQLTEDEMNRISALNRNHRFGPDPDNFNF</sequence>
<dbReference type="PRINTS" id="PR00069">
    <property type="entry name" value="ALDKETRDTASE"/>
</dbReference>
<keyword evidence="9" id="KW-1185">Reference proteome</keyword>
<comment type="caution">
    <text evidence="8">The sequence shown here is derived from an EMBL/GenBank/DDBJ whole genome shotgun (WGS) entry which is preliminary data.</text>
</comment>
<evidence type="ECO:0000256" key="2">
    <source>
        <dbReference type="ARBA" id="ARBA00022857"/>
    </source>
</evidence>
<dbReference type="CDD" id="cd19157">
    <property type="entry name" value="AKR_AKR5G1-3"/>
    <property type="match status" value="1"/>
</dbReference>
<dbReference type="InterPro" id="IPR044500">
    <property type="entry name" value="AKR5G"/>
</dbReference>
<reference evidence="8" key="1">
    <citation type="submission" date="2022-08" db="EMBL/GenBank/DDBJ databases">
        <title>The genomic sequence of strain Paenibacillus sp. SCIV0701.</title>
        <authorList>
            <person name="Zhao H."/>
        </authorList>
    </citation>
    <scope>NUCLEOTIDE SEQUENCE</scope>
    <source>
        <strain evidence="8">SCIV0701</strain>
    </source>
</reference>
<evidence type="ECO:0000256" key="6">
    <source>
        <dbReference type="PIRSR" id="PIRSR000097-3"/>
    </source>
</evidence>
<keyword evidence="3" id="KW-0560">Oxidoreductase</keyword>
<evidence type="ECO:0000256" key="4">
    <source>
        <dbReference type="PIRSR" id="PIRSR000097-1"/>
    </source>
</evidence>
<accession>A0A9X2MTD9</accession>
<dbReference type="Pfam" id="PF00248">
    <property type="entry name" value="Aldo_ket_red"/>
    <property type="match status" value="1"/>
</dbReference>
<comment type="similarity">
    <text evidence="1">Belongs to the aldo/keto reductase family.</text>
</comment>
<dbReference type="PANTHER" id="PTHR43827:SF3">
    <property type="entry name" value="NADP-DEPENDENT OXIDOREDUCTASE DOMAIN-CONTAINING PROTEIN"/>
    <property type="match status" value="1"/>
</dbReference>
<proteinExistence type="inferred from homology"/>
<evidence type="ECO:0000313" key="8">
    <source>
        <dbReference type="EMBL" id="MCR2806469.1"/>
    </source>
</evidence>
<organism evidence="8 9">
    <name type="scientific">Paenibacillus soyae</name>
    <dbReference type="NCBI Taxonomy" id="2969249"/>
    <lineage>
        <taxon>Bacteria</taxon>
        <taxon>Bacillati</taxon>
        <taxon>Bacillota</taxon>
        <taxon>Bacilli</taxon>
        <taxon>Bacillales</taxon>
        <taxon>Paenibacillaceae</taxon>
        <taxon>Paenibacillus</taxon>
    </lineage>
</organism>
<feature type="active site" description="Proton donor" evidence="4">
    <location>
        <position position="53"/>
    </location>
</feature>
<evidence type="ECO:0000259" key="7">
    <source>
        <dbReference type="Pfam" id="PF00248"/>
    </source>
</evidence>
<dbReference type="EMBL" id="JANIPJ010000017">
    <property type="protein sequence ID" value="MCR2806469.1"/>
    <property type="molecule type" value="Genomic_DNA"/>
</dbReference>
<dbReference type="Gene3D" id="3.20.20.100">
    <property type="entry name" value="NADP-dependent oxidoreductase domain"/>
    <property type="match status" value="1"/>
</dbReference>
<dbReference type="AlphaFoldDB" id="A0A9X2MTD9"/>
<keyword evidence="2" id="KW-0521">NADP</keyword>
<dbReference type="Proteomes" id="UP001141950">
    <property type="component" value="Unassembled WGS sequence"/>
</dbReference>
<dbReference type="SUPFAM" id="SSF51430">
    <property type="entry name" value="NAD(P)-linked oxidoreductase"/>
    <property type="match status" value="1"/>
</dbReference>
<evidence type="ECO:0000256" key="3">
    <source>
        <dbReference type="ARBA" id="ARBA00023002"/>
    </source>
</evidence>
<dbReference type="PIRSF" id="PIRSF000097">
    <property type="entry name" value="AKR"/>
    <property type="match status" value="1"/>
</dbReference>
<dbReference type="PROSITE" id="PS00062">
    <property type="entry name" value="ALDOKETO_REDUCTASE_2"/>
    <property type="match status" value="1"/>
</dbReference>
<evidence type="ECO:0000256" key="5">
    <source>
        <dbReference type="PIRSR" id="PIRSR000097-2"/>
    </source>
</evidence>
<feature type="binding site" evidence="5">
    <location>
        <position position="111"/>
    </location>
    <ligand>
        <name>substrate</name>
    </ligand>
</feature>
<dbReference type="InterPro" id="IPR018170">
    <property type="entry name" value="Aldo/ket_reductase_CS"/>
</dbReference>
<dbReference type="InterPro" id="IPR023210">
    <property type="entry name" value="NADP_OxRdtase_dom"/>
</dbReference>
<dbReference type="PANTHER" id="PTHR43827">
    <property type="entry name" value="2,5-DIKETO-D-GLUCONIC ACID REDUCTASE"/>
    <property type="match status" value="1"/>
</dbReference>
<name>A0A9X2MTD9_9BACL</name>
<feature type="site" description="Lowers pKa of active site Tyr" evidence="6">
    <location>
        <position position="78"/>
    </location>
</feature>
<dbReference type="PROSITE" id="PS00063">
    <property type="entry name" value="ALDOKETO_REDUCTASE_3"/>
    <property type="match status" value="1"/>
</dbReference>
<protein>
    <submittedName>
        <fullName evidence="8">Aldo/keto reductase</fullName>
    </submittedName>
</protein>
<dbReference type="RefSeq" id="WP_257449927.1">
    <property type="nucleotide sequence ID" value="NZ_JANIPJ010000017.1"/>
</dbReference>
<dbReference type="InterPro" id="IPR020471">
    <property type="entry name" value="AKR"/>
</dbReference>
<dbReference type="FunFam" id="3.20.20.100:FF:000015">
    <property type="entry name" value="Oxidoreductase, aldo/keto reductase family"/>
    <property type="match status" value="1"/>
</dbReference>
<evidence type="ECO:0000256" key="1">
    <source>
        <dbReference type="ARBA" id="ARBA00007905"/>
    </source>
</evidence>
<gene>
    <name evidence="8" type="ORF">NQZ67_21540</name>
</gene>
<dbReference type="InterPro" id="IPR036812">
    <property type="entry name" value="NAD(P)_OxRdtase_dom_sf"/>
</dbReference>
<feature type="domain" description="NADP-dependent oxidoreductase" evidence="7">
    <location>
        <begin position="22"/>
        <end position="260"/>
    </location>
</feature>